<feature type="active site" description="Proton acceptor" evidence="4">
    <location>
        <position position="429"/>
    </location>
</feature>
<gene>
    <name evidence="7" type="ORF">DFH08DRAFT_954109</name>
</gene>
<evidence type="ECO:0000256" key="1">
    <source>
        <dbReference type="ARBA" id="ARBA00010088"/>
    </source>
</evidence>
<evidence type="ECO:0000259" key="6">
    <source>
        <dbReference type="Pfam" id="PF06441"/>
    </source>
</evidence>
<evidence type="ECO:0000313" key="7">
    <source>
        <dbReference type="EMBL" id="KAJ7356781.1"/>
    </source>
</evidence>
<feature type="active site" description="Proton donor" evidence="4">
    <location>
        <position position="375"/>
    </location>
</feature>
<dbReference type="PANTHER" id="PTHR21661:SF35">
    <property type="entry name" value="EPOXIDE HYDROLASE"/>
    <property type="match status" value="1"/>
</dbReference>
<dbReference type="GO" id="GO:0097176">
    <property type="term" value="P:epoxide metabolic process"/>
    <property type="evidence" value="ECO:0007669"/>
    <property type="project" value="TreeGrafter"/>
</dbReference>
<comment type="similarity">
    <text evidence="1">Belongs to the peptidase S33 family.</text>
</comment>
<keyword evidence="2" id="KW-0058">Aromatic hydrocarbons catabolism</keyword>
<proteinExistence type="inferred from homology"/>
<dbReference type="EMBL" id="JARIHO010000008">
    <property type="protein sequence ID" value="KAJ7356781.1"/>
    <property type="molecule type" value="Genomic_DNA"/>
</dbReference>
<dbReference type="Gene3D" id="3.40.50.1820">
    <property type="entry name" value="alpha/beta hydrolase"/>
    <property type="match status" value="1"/>
</dbReference>
<keyword evidence="5" id="KW-0732">Signal</keyword>
<dbReference type="InterPro" id="IPR029058">
    <property type="entry name" value="AB_hydrolase_fold"/>
</dbReference>
<dbReference type="InterPro" id="IPR010497">
    <property type="entry name" value="Epoxide_hydro_N"/>
</dbReference>
<reference evidence="7" key="1">
    <citation type="submission" date="2023-03" db="EMBL/GenBank/DDBJ databases">
        <title>Massive genome expansion in bonnet fungi (Mycena s.s.) driven by repeated elements and novel gene families across ecological guilds.</title>
        <authorList>
            <consortium name="Lawrence Berkeley National Laboratory"/>
            <person name="Harder C.B."/>
            <person name="Miyauchi S."/>
            <person name="Viragh M."/>
            <person name="Kuo A."/>
            <person name="Thoen E."/>
            <person name="Andreopoulos B."/>
            <person name="Lu D."/>
            <person name="Skrede I."/>
            <person name="Drula E."/>
            <person name="Henrissat B."/>
            <person name="Morin E."/>
            <person name="Kohler A."/>
            <person name="Barry K."/>
            <person name="LaButti K."/>
            <person name="Morin E."/>
            <person name="Salamov A."/>
            <person name="Lipzen A."/>
            <person name="Mereny Z."/>
            <person name="Hegedus B."/>
            <person name="Baldrian P."/>
            <person name="Stursova M."/>
            <person name="Weitz H."/>
            <person name="Taylor A."/>
            <person name="Grigoriev I.V."/>
            <person name="Nagy L.G."/>
            <person name="Martin F."/>
            <person name="Kauserud H."/>
        </authorList>
    </citation>
    <scope>NUCLEOTIDE SEQUENCE</scope>
    <source>
        <strain evidence="7">CBHHK002</strain>
    </source>
</reference>
<dbReference type="InterPro" id="IPR016292">
    <property type="entry name" value="Epoxide_hydrolase"/>
</dbReference>
<dbReference type="Proteomes" id="UP001218218">
    <property type="component" value="Unassembled WGS sequence"/>
</dbReference>
<evidence type="ECO:0000256" key="4">
    <source>
        <dbReference type="PIRSR" id="PIRSR001112-1"/>
    </source>
</evidence>
<keyword evidence="3 7" id="KW-0378">Hydrolase</keyword>
<organism evidence="7 8">
    <name type="scientific">Mycena albidolilacea</name>
    <dbReference type="NCBI Taxonomy" id="1033008"/>
    <lineage>
        <taxon>Eukaryota</taxon>
        <taxon>Fungi</taxon>
        <taxon>Dikarya</taxon>
        <taxon>Basidiomycota</taxon>
        <taxon>Agaricomycotina</taxon>
        <taxon>Agaricomycetes</taxon>
        <taxon>Agaricomycetidae</taxon>
        <taxon>Agaricales</taxon>
        <taxon>Marasmiineae</taxon>
        <taxon>Mycenaceae</taxon>
        <taxon>Mycena</taxon>
    </lineage>
</organism>
<dbReference type="GO" id="GO:0004301">
    <property type="term" value="F:epoxide hydrolase activity"/>
    <property type="evidence" value="ECO:0007669"/>
    <property type="project" value="TreeGrafter"/>
</dbReference>
<evidence type="ECO:0000313" key="8">
    <source>
        <dbReference type="Proteomes" id="UP001218218"/>
    </source>
</evidence>
<dbReference type="Pfam" id="PF06441">
    <property type="entry name" value="EHN"/>
    <property type="match status" value="1"/>
</dbReference>
<evidence type="ECO:0000256" key="2">
    <source>
        <dbReference type="ARBA" id="ARBA00022797"/>
    </source>
</evidence>
<evidence type="ECO:0000256" key="3">
    <source>
        <dbReference type="ARBA" id="ARBA00022801"/>
    </source>
</evidence>
<evidence type="ECO:0000256" key="5">
    <source>
        <dbReference type="SAM" id="SignalP"/>
    </source>
</evidence>
<dbReference type="SUPFAM" id="SSF53474">
    <property type="entry name" value="alpha/beta-Hydrolases"/>
    <property type="match status" value="1"/>
</dbReference>
<name>A0AAD7AES3_9AGAR</name>
<dbReference type="AlphaFoldDB" id="A0AAD7AES3"/>
<dbReference type="PANTHER" id="PTHR21661">
    <property type="entry name" value="EPOXIDE HYDROLASE 1-RELATED"/>
    <property type="match status" value="1"/>
</dbReference>
<feature type="chain" id="PRO_5042035781" evidence="5">
    <location>
        <begin position="17"/>
        <end position="451"/>
    </location>
</feature>
<feature type="domain" description="Epoxide hydrolase N-terminal" evidence="6">
    <location>
        <begin position="72"/>
        <end position="177"/>
    </location>
</feature>
<protein>
    <submittedName>
        <fullName evidence="7">Alpha/Beta hydrolase protein</fullName>
    </submittedName>
</protein>
<sequence length="451" mass="50357">MVLPTLFLGFVATALGTPLAKFTATTAESLGENTNLPSEPLYPGAGEDFCVQLEDVGTQRALAKSTATAAVHPFRIDLAKGLPHLESLVKNTNLPSEPLYPDAGEDFGVQLNFLRDLKTQWVEGYNWTEEEAELNQLAQYTTTIGKQTVHFVHEKSDDKDAIPLLLIHGWPGSIQEFLPVIKPLTQSWTGPSGKKVSWTNVETGHLFDTLMTDVLGYSKYALHATDWVSLVTFLQDFFWLTNNPGCRHRLPHVRVNATVRAAHFVFFQFQPPSPKEIADKNITLSKVQKIALEHTMAWLTTGQGYFMEQTYKPNDIGLALYDNPVGQLAWIGGITKLWSDPRAGTAPSKLTHTAILTSVSLYYLTQTFQSAAWQYARNAGSFRTKYVKPPTDAPMLYSLFAYNILMFPEDYVAKLGNLVSYKEHDFGGHFPGLDNPSALIEDIREMGLYFK</sequence>
<feature type="active site" description="Nucleophile" evidence="4">
    <location>
        <position position="226"/>
    </location>
</feature>
<comment type="caution">
    <text evidence="7">The sequence shown here is derived from an EMBL/GenBank/DDBJ whole genome shotgun (WGS) entry which is preliminary data.</text>
</comment>
<feature type="signal peptide" evidence="5">
    <location>
        <begin position="1"/>
        <end position="16"/>
    </location>
</feature>
<dbReference type="PIRSF" id="PIRSF001112">
    <property type="entry name" value="Epoxide_hydrolase"/>
    <property type="match status" value="1"/>
</dbReference>
<keyword evidence="8" id="KW-1185">Reference proteome</keyword>
<accession>A0AAD7AES3</accession>